<accession>A0AB39VHF0</accession>
<reference evidence="1" key="1">
    <citation type="submission" date="2024-07" db="EMBL/GenBank/DDBJ databases">
        <authorList>
            <person name="Li X.-J."/>
            <person name="Wang X."/>
        </authorList>
    </citation>
    <scope>NUCLEOTIDE SEQUENCE</scope>
    <source>
        <strain evidence="1">HSP-334</strain>
    </source>
</reference>
<gene>
    <name evidence="1" type="ORF">AB8B22_09940</name>
</gene>
<dbReference type="RefSeq" id="WP_094079632.1">
    <property type="nucleotide sequence ID" value="NZ_CP165644.1"/>
</dbReference>
<organism evidence="1">
    <name type="scientific">Leptotrichia rugosa</name>
    <dbReference type="NCBI Taxonomy" id="3239302"/>
    <lineage>
        <taxon>Bacteria</taxon>
        <taxon>Fusobacteriati</taxon>
        <taxon>Fusobacteriota</taxon>
        <taxon>Fusobacteriia</taxon>
        <taxon>Fusobacteriales</taxon>
        <taxon>Leptotrichiaceae</taxon>
        <taxon>Leptotrichia</taxon>
    </lineage>
</organism>
<sequence length="176" mass="20060">MAEEIKKKKGFFRKNGWVILLVLATGGVVATSFYDKDHEDMIEVTVDKGSEEERIQNNAENYQTITIFVYDKNTKTINEKEVTIPKQLNLVEGDFINEIIKNSDFINENMKFRSAYNLRINNVNTTVVKLNGEFLNLKKNPELFNGFSQAVSNTILKNFSNIQSVVIQIDGETNIG</sequence>
<name>A0AB39VHF0_9FUSO</name>
<protein>
    <submittedName>
        <fullName evidence="1">GerMN domain-containing protein</fullName>
    </submittedName>
</protein>
<dbReference type="AlphaFoldDB" id="A0AB39VHF0"/>
<evidence type="ECO:0000313" key="1">
    <source>
        <dbReference type="EMBL" id="XDU66693.1"/>
    </source>
</evidence>
<proteinExistence type="predicted"/>
<dbReference type="KEGG" id="lrug:AB8B22_09940"/>
<dbReference type="EMBL" id="CP165644">
    <property type="protein sequence ID" value="XDU66693.1"/>
    <property type="molecule type" value="Genomic_DNA"/>
</dbReference>